<evidence type="ECO:0000259" key="16">
    <source>
        <dbReference type="Pfam" id="PF16900"/>
    </source>
</evidence>
<dbReference type="GO" id="GO:0006281">
    <property type="term" value="P:DNA repair"/>
    <property type="evidence" value="ECO:0007669"/>
    <property type="project" value="InterPro"/>
</dbReference>
<evidence type="ECO:0000256" key="5">
    <source>
        <dbReference type="ARBA" id="ARBA00022771"/>
    </source>
</evidence>
<dbReference type="CDD" id="cd04477">
    <property type="entry name" value="RPA1N"/>
    <property type="match status" value="1"/>
</dbReference>
<evidence type="ECO:0000259" key="15">
    <source>
        <dbReference type="Pfam" id="PF08646"/>
    </source>
</evidence>
<dbReference type="Pfam" id="PF04057">
    <property type="entry name" value="Rep-A_N"/>
    <property type="match status" value="1"/>
</dbReference>
<evidence type="ECO:0000256" key="10">
    <source>
        <dbReference type="ARBA" id="ARBA00062035"/>
    </source>
</evidence>
<evidence type="ECO:0000259" key="14">
    <source>
        <dbReference type="Pfam" id="PF04057"/>
    </source>
</evidence>
<dbReference type="CDD" id="cd04475">
    <property type="entry name" value="RPA1_DBD_B"/>
    <property type="match status" value="1"/>
</dbReference>
<feature type="domain" description="Replication factor-A protein 1 N-terminal" evidence="14">
    <location>
        <begin position="7"/>
        <end position="105"/>
    </location>
</feature>
<dbReference type="SUPFAM" id="SSF50249">
    <property type="entry name" value="Nucleic acid-binding proteins"/>
    <property type="match status" value="4"/>
</dbReference>
<gene>
    <name evidence="17" type="ORF">B4U80_06660</name>
</gene>
<keyword evidence="4 11" id="KW-0479">Metal-binding</keyword>
<dbReference type="PANTHER" id="PTHR47165">
    <property type="entry name" value="OS03G0429900 PROTEIN"/>
    <property type="match status" value="1"/>
</dbReference>
<dbReference type="Proteomes" id="UP000288716">
    <property type="component" value="Unassembled WGS sequence"/>
</dbReference>
<dbReference type="FunFam" id="2.40.50.140:FF:000090">
    <property type="entry name" value="Replication protein A subunit"/>
    <property type="match status" value="1"/>
</dbReference>
<dbReference type="EMBL" id="NCKV01002660">
    <property type="protein sequence ID" value="RWS26554.1"/>
    <property type="molecule type" value="Genomic_DNA"/>
</dbReference>
<dbReference type="OrthoDB" id="1751331at2759"/>
<dbReference type="GO" id="GO:0006260">
    <property type="term" value="P:DNA replication"/>
    <property type="evidence" value="ECO:0007669"/>
    <property type="project" value="UniProtKB-KW"/>
</dbReference>
<dbReference type="InterPro" id="IPR004365">
    <property type="entry name" value="NA-bd_OB_tRNA"/>
</dbReference>
<dbReference type="Pfam" id="PF08646">
    <property type="entry name" value="Rep_fac-A_C"/>
    <property type="match status" value="1"/>
</dbReference>
<dbReference type="InterPro" id="IPR047192">
    <property type="entry name" value="Euk_RPA1_DBD_C"/>
</dbReference>
<organism evidence="17 18">
    <name type="scientific">Leptotrombidium deliense</name>
    <dbReference type="NCBI Taxonomy" id="299467"/>
    <lineage>
        <taxon>Eukaryota</taxon>
        <taxon>Metazoa</taxon>
        <taxon>Ecdysozoa</taxon>
        <taxon>Arthropoda</taxon>
        <taxon>Chelicerata</taxon>
        <taxon>Arachnida</taxon>
        <taxon>Acari</taxon>
        <taxon>Acariformes</taxon>
        <taxon>Trombidiformes</taxon>
        <taxon>Prostigmata</taxon>
        <taxon>Anystina</taxon>
        <taxon>Parasitengona</taxon>
        <taxon>Trombiculoidea</taxon>
        <taxon>Trombiculidae</taxon>
        <taxon>Leptotrombidium</taxon>
    </lineage>
</organism>
<dbReference type="InterPro" id="IPR031657">
    <property type="entry name" value="REPA_OB_2"/>
</dbReference>
<evidence type="ECO:0000259" key="13">
    <source>
        <dbReference type="Pfam" id="PF01336"/>
    </source>
</evidence>
<dbReference type="InterPro" id="IPR004591">
    <property type="entry name" value="Rfa1"/>
</dbReference>
<dbReference type="CDD" id="cd04476">
    <property type="entry name" value="RPA1_DBD_C"/>
    <property type="match status" value="1"/>
</dbReference>
<dbReference type="Pfam" id="PF16900">
    <property type="entry name" value="REPA_OB_2"/>
    <property type="match status" value="1"/>
</dbReference>
<keyword evidence="3 11" id="KW-0235">DNA replication</keyword>
<name>A0A443SG97_9ACAR</name>
<comment type="caution">
    <text evidence="17">The sequence shown here is derived from an EMBL/GenBank/DDBJ whole genome shotgun (WGS) entry which is preliminary data.</text>
</comment>
<keyword evidence="6 11" id="KW-0862">Zinc</keyword>
<reference evidence="17 18" key="1">
    <citation type="journal article" date="2018" name="Gigascience">
        <title>Genomes of trombidid mites reveal novel predicted allergens and laterally-transferred genes associated with secondary metabolism.</title>
        <authorList>
            <person name="Dong X."/>
            <person name="Chaisiri K."/>
            <person name="Xia D."/>
            <person name="Armstrong S.D."/>
            <person name="Fang Y."/>
            <person name="Donnelly M.J."/>
            <person name="Kadowaki T."/>
            <person name="McGarry J.W."/>
            <person name="Darby A.C."/>
            <person name="Makepeace B.L."/>
        </authorList>
    </citation>
    <scope>NUCLEOTIDE SEQUENCE [LARGE SCALE GENOMIC DNA]</scope>
    <source>
        <strain evidence="17">UoL-UT</strain>
    </source>
</reference>
<feature type="domain" description="Replication factor A C-terminal" evidence="15">
    <location>
        <begin position="448"/>
        <end position="591"/>
    </location>
</feature>
<dbReference type="GO" id="GO:0003677">
    <property type="term" value="F:DNA binding"/>
    <property type="evidence" value="ECO:0007669"/>
    <property type="project" value="UniProtKB-KW"/>
</dbReference>
<dbReference type="Pfam" id="PF01336">
    <property type="entry name" value="tRNA_anti-codon"/>
    <property type="match status" value="1"/>
</dbReference>
<evidence type="ECO:0000256" key="7">
    <source>
        <dbReference type="ARBA" id="ARBA00023125"/>
    </source>
</evidence>
<dbReference type="FunFam" id="2.40.50.140:FF:000064">
    <property type="entry name" value="Replication protein A subunit"/>
    <property type="match status" value="1"/>
</dbReference>
<dbReference type="CDD" id="cd04474">
    <property type="entry name" value="RPA1_DBD_A"/>
    <property type="match status" value="1"/>
</dbReference>
<dbReference type="GO" id="GO:0006310">
    <property type="term" value="P:DNA recombination"/>
    <property type="evidence" value="ECO:0007669"/>
    <property type="project" value="InterPro"/>
</dbReference>
<evidence type="ECO:0000256" key="12">
    <source>
        <dbReference type="SAM" id="MobiDB-lite"/>
    </source>
</evidence>
<evidence type="ECO:0000256" key="1">
    <source>
        <dbReference type="ARBA" id="ARBA00004123"/>
    </source>
</evidence>
<sequence>MSHQNLLTKDAIARILEGEKVINPRVQVLGYKKVMGDGSDKGQVRYRFLLSDGKSSHQFCVMMGQLIERIEMGEFERFSVIQLNEYILNSLQDRKVMIILEPQLIKRGSDIGQRIGNPSAPTTPNSAGANTSFNASVPRLSAPPMASTSVPRAGRSAPVPTPSYLSDVNQVVCGIADLNPYRNRWAVKGRVSAKTPIKQWSNAKGEGKLFSFDITDDTGEIRITAFKTECEKFFDVVEVGKVFTISKAVIKPANKKFSPLNNDYELTLGNDSIVIPGDDDDSDCPKMSFNFVKIKDIAATNADSFVDVLAVCKSVGELVTFTQKNTGRELKKRDISLVDDTEMEIKLTLWGEEAERQIANEGSAVVVKKAKVSDFNGKSLTTTQNSFVQIDPTMSEAFGLRGWYERSRDTLRPKPLSVTTSSYENAQWRNLSEINLAAVRNERGALTFSTVATVIQVGKLSIYLACPTAGCKKKVTDMNNGYYKCDKCNKNFEDYEPRLILGLAISDFGGELWITLFHEDAEKILGIKAKELIQMRDANATEYEEIIGALNFRRFTFRLRSAEDRYKEEVRVRTTALAINEIPTGDYQKKLLELVNSLSL</sequence>
<feature type="region of interest" description="Disordered" evidence="12">
    <location>
        <begin position="114"/>
        <end position="159"/>
    </location>
</feature>
<dbReference type="PANTHER" id="PTHR47165:SF4">
    <property type="entry name" value="OS03G0429900 PROTEIN"/>
    <property type="match status" value="1"/>
</dbReference>
<comment type="subcellular location">
    <subcellularLocation>
        <location evidence="1 11">Nucleus</location>
    </subcellularLocation>
</comment>
<keyword evidence="7 11" id="KW-0238">DNA-binding</keyword>
<evidence type="ECO:0000256" key="9">
    <source>
        <dbReference type="ARBA" id="ARBA00058595"/>
    </source>
</evidence>
<evidence type="ECO:0000256" key="11">
    <source>
        <dbReference type="RuleBase" id="RU364130"/>
    </source>
</evidence>
<dbReference type="InterPro" id="IPR012340">
    <property type="entry name" value="NA-bd_OB-fold"/>
</dbReference>
<comment type="function">
    <text evidence="9 11">As part of the heterotrimeric replication protein A complex (RPA/RP-A), binds and stabilizes single-stranded DNA intermediates, that form during DNA replication or upon DNA stress. It prevents their reannealing and in parallel, recruits and activates different proteins and complexes involved in DNA metabolism. Thereby, it plays an essential role both in DNA replication and the cellular response to DNA damage.</text>
</comment>
<keyword evidence="8 11" id="KW-0539">Nucleus</keyword>
<evidence type="ECO:0000256" key="4">
    <source>
        <dbReference type="ARBA" id="ARBA00022723"/>
    </source>
</evidence>
<dbReference type="VEuPathDB" id="VectorBase:LDEU005485"/>
<feature type="domain" description="Replication protein A OB" evidence="16">
    <location>
        <begin position="294"/>
        <end position="390"/>
    </location>
</feature>
<comment type="subunit">
    <text evidence="10 11">Component of the heterotrimeric canonical replication protein A complex (RPA).</text>
</comment>
<keyword evidence="5 11" id="KW-0863">Zinc-finger</keyword>
<dbReference type="InterPro" id="IPR007199">
    <property type="entry name" value="Rep_factor-A_N"/>
</dbReference>
<dbReference type="GO" id="GO:0008270">
    <property type="term" value="F:zinc ion binding"/>
    <property type="evidence" value="ECO:0007669"/>
    <property type="project" value="UniProtKB-KW"/>
</dbReference>
<evidence type="ECO:0000256" key="2">
    <source>
        <dbReference type="ARBA" id="ARBA00005690"/>
    </source>
</evidence>
<feature type="compositionally biased region" description="Polar residues" evidence="12">
    <location>
        <begin position="119"/>
        <end position="135"/>
    </location>
</feature>
<dbReference type="InterPro" id="IPR013955">
    <property type="entry name" value="Rep_factor-A_C"/>
</dbReference>
<evidence type="ECO:0000256" key="3">
    <source>
        <dbReference type="ARBA" id="ARBA00022705"/>
    </source>
</evidence>
<proteinExistence type="inferred from homology"/>
<dbReference type="AlphaFoldDB" id="A0A443SG97"/>
<dbReference type="GO" id="GO:0005634">
    <property type="term" value="C:nucleus"/>
    <property type="evidence" value="ECO:0007669"/>
    <property type="project" value="UniProtKB-SubCell"/>
</dbReference>
<accession>A0A443SG97</accession>
<dbReference type="STRING" id="299467.A0A443SG97"/>
<dbReference type="FunFam" id="2.40.50.140:FF:000041">
    <property type="entry name" value="Replication protein A subunit"/>
    <property type="match status" value="1"/>
</dbReference>
<keyword evidence="18" id="KW-1185">Reference proteome</keyword>
<dbReference type="Gene3D" id="2.40.50.140">
    <property type="entry name" value="Nucleic acid-binding proteins"/>
    <property type="match status" value="4"/>
</dbReference>
<dbReference type="NCBIfam" id="TIGR00617">
    <property type="entry name" value="rpa1"/>
    <property type="match status" value="1"/>
</dbReference>
<evidence type="ECO:0000256" key="6">
    <source>
        <dbReference type="ARBA" id="ARBA00022833"/>
    </source>
</evidence>
<feature type="domain" description="OB" evidence="13">
    <location>
        <begin position="186"/>
        <end position="264"/>
    </location>
</feature>
<comment type="similarity">
    <text evidence="2 11">Belongs to the replication factor A protein 1 family.</text>
</comment>
<evidence type="ECO:0000256" key="8">
    <source>
        <dbReference type="ARBA" id="ARBA00023242"/>
    </source>
</evidence>
<evidence type="ECO:0000313" key="17">
    <source>
        <dbReference type="EMBL" id="RWS26554.1"/>
    </source>
</evidence>
<protein>
    <recommendedName>
        <fullName evidence="11">Replication protein A subunit</fullName>
    </recommendedName>
</protein>
<evidence type="ECO:0000313" key="18">
    <source>
        <dbReference type="Proteomes" id="UP000288716"/>
    </source>
</evidence>